<dbReference type="Proteomes" id="UP000838412">
    <property type="component" value="Chromosome 12"/>
</dbReference>
<evidence type="ECO:0000313" key="1">
    <source>
        <dbReference type="EMBL" id="CAH1242328.1"/>
    </source>
</evidence>
<evidence type="ECO:0000313" key="2">
    <source>
        <dbReference type="Proteomes" id="UP000838412"/>
    </source>
</evidence>
<dbReference type="EMBL" id="OV696697">
    <property type="protein sequence ID" value="CAH1242328.1"/>
    <property type="molecule type" value="Genomic_DNA"/>
</dbReference>
<name>A0A8J9YVC0_BRALA</name>
<gene>
    <name evidence="1" type="primary">Hypp6579</name>
    <name evidence="1" type="ORF">BLAG_LOCUS5628</name>
</gene>
<dbReference type="OrthoDB" id="10627490at2759"/>
<dbReference type="AlphaFoldDB" id="A0A8J9YVC0"/>
<accession>A0A8J9YVC0</accession>
<protein>
    <submittedName>
        <fullName evidence="1">Hypp6579 protein</fullName>
    </submittedName>
</protein>
<keyword evidence="2" id="KW-1185">Reference proteome</keyword>
<sequence length="124" mass="14013">MCYPGTKFNQMDEFLHHACEAHPEAALLQHLEMESPSEDVDEVTEEELEGLVQSFLDRYILKRCSVDRVDDSAFECNITTPPTDVVHSDSVSASARVSLEDFLKFTALEAQQPTGWPMKPILRV</sequence>
<proteinExistence type="predicted"/>
<organism evidence="1 2">
    <name type="scientific">Branchiostoma lanceolatum</name>
    <name type="common">Common lancelet</name>
    <name type="synonym">Amphioxus lanceolatum</name>
    <dbReference type="NCBI Taxonomy" id="7740"/>
    <lineage>
        <taxon>Eukaryota</taxon>
        <taxon>Metazoa</taxon>
        <taxon>Chordata</taxon>
        <taxon>Cephalochordata</taxon>
        <taxon>Leptocardii</taxon>
        <taxon>Amphioxiformes</taxon>
        <taxon>Branchiostomatidae</taxon>
        <taxon>Branchiostoma</taxon>
    </lineage>
</organism>
<reference evidence="1" key="1">
    <citation type="submission" date="2022-01" db="EMBL/GenBank/DDBJ databases">
        <authorList>
            <person name="Braso-Vives M."/>
        </authorList>
    </citation>
    <scope>NUCLEOTIDE SEQUENCE</scope>
</reference>